<evidence type="ECO:0000313" key="2">
    <source>
        <dbReference type="Proteomes" id="UP000014028"/>
    </source>
</evidence>
<organism evidence="1 2">
    <name type="scientific">Bacillus cereus VD184</name>
    <dbReference type="NCBI Taxonomy" id="1053242"/>
    <lineage>
        <taxon>Bacteria</taxon>
        <taxon>Bacillati</taxon>
        <taxon>Bacillota</taxon>
        <taxon>Bacilli</taxon>
        <taxon>Bacillales</taxon>
        <taxon>Bacillaceae</taxon>
        <taxon>Bacillus</taxon>
        <taxon>Bacillus cereus group</taxon>
    </lineage>
</organism>
<protein>
    <submittedName>
        <fullName evidence="1">Uncharacterized protein</fullName>
    </submittedName>
</protein>
<sequence>MRKIKLLGIAVFTCSIVMIFSFDEVVSNSNQMAPGQFVENSKSVFIKSI</sequence>
<proteinExistence type="predicted"/>
<dbReference type="EMBL" id="AHFK01000018">
    <property type="protein sequence ID" value="EOQ19782.1"/>
    <property type="molecule type" value="Genomic_DNA"/>
</dbReference>
<dbReference type="Proteomes" id="UP000014028">
    <property type="component" value="Unassembled WGS sequence"/>
</dbReference>
<dbReference type="RefSeq" id="WP_016121737.1">
    <property type="nucleotide sequence ID" value="NZ_KB976820.1"/>
</dbReference>
<accession>A0A9W5RBS4</accession>
<name>A0A9W5RBS4_BACCE</name>
<evidence type="ECO:0000313" key="1">
    <source>
        <dbReference type="EMBL" id="EOQ19782.1"/>
    </source>
</evidence>
<dbReference type="AlphaFoldDB" id="A0A9W5RBS4"/>
<gene>
    <name evidence="1" type="ORF">IKC_04256</name>
</gene>
<reference evidence="1 2" key="1">
    <citation type="submission" date="2012-12" db="EMBL/GenBank/DDBJ databases">
        <title>The Genome Sequence of Bacillus cereus VD184.</title>
        <authorList>
            <consortium name="The Broad Institute Genome Sequencing Platform"/>
            <consortium name="The Broad Institute Genome Sequencing Center for Infectious Disease"/>
            <person name="Feldgarden M."/>
            <person name="Van der Auwera G.A."/>
            <person name="Mahillon J."/>
            <person name="Duprez V."/>
            <person name="Timmery S."/>
            <person name="Mattelet C."/>
            <person name="Dierick K."/>
            <person name="Sun M."/>
            <person name="Yu Z."/>
            <person name="Zhu L."/>
            <person name="Hu X."/>
            <person name="Shank E.B."/>
            <person name="Swiecicka I."/>
            <person name="Hansen B.M."/>
            <person name="Andrup L."/>
            <person name="Walker B."/>
            <person name="Young S.K."/>
            <person name="Zeng Q."/>
            <person name="Gargeya S."/>
            <person name="Fitzgerald M."/>
            <person name="Haas B."/>
            <person name="Abouelleil A."/>
            <person name="Alvarado L."/>
            <person name="Arachchi H.M."/>
            <person name="Berlin A.M."/>
            <person name="Chapman S.B."/>
            <person name="Dewar J."/>
            <person name="Goldberg J."/>
            <person name="Griggs A."/>
            <person name="Gujja S."/>
            <person name="Hansen M."/>
            <person name="Howarth C."/>
            <person name="Imamovic A."/>
            <person name="Larimer J."/>
            <person name="McCowan C."/>
            <person name="Murphy C."/>
            <person name="Neiman D."/>
            <person name="Pearson M."/>
            <person name="Priest M."/>
            <person name="Roberts A."/>
            <person name="Saif S."/>
            <person name="Shea T."/>
            <person name="Sisk P."/>
            <person name="Sykes S."/>
            <person name="Wortman J."/>
            <person name="Nusbaum C."/>
            <person name="Birren B."/>
        </authorList>
    </citation>
    <scope>NUCLEOTIDE SEQUENCE [LARGE SCALE GENOMIC DNA]</scope>
    <source>
        <strain evidence="1 2">VD184</strain>
    </source>
</reference>
<comment type="caution">
    <text evidence="1">The sequence shown here is derived from an EMBL/GenBank/DDBJ whole genome shotgun (WGS) entry which is preliminary data.</text>
</comment>